<dbReference type="OrthoDB" id="9806226at2"/>
<keyword evidence="2" id="KW-0132">Cell division</keyword>
<proteinExistence type="predicted"/>
<dbReference type="GO" id="GO:0051304">
    <property type="term" value="P:chromosome separation"/>
    <property type="evidence" value="ECO:0007669"/>
    <property type="project" value="InterPro"/>
</dbReference>
<reference evidence="6 7" key="1">
    <citation type="submission" date="2019-06" db="EMBL/GenBank/DDBJ databases">
        <title>Mycoplasma sp. 2F1A isolated from ostrich.</title>
        <authorList>
            <person name="Spergser J."/>
        </authorList>
    </citation>
    <scope>NUCLEOTIDE SEQUENCE [LARGE SCALE GENOMIC DNA]</scope>
    <source>
        <strain evidence="6 7">2F1A</strain>
    </source>
</reference>
<dbReference type="KEGG" id="mnh:FG904_01365"/>
<sequence>MKNKILEVLLYYQGDEGLNLEQVKEIFGLNNQAEAKKVMEDFLREYNKLEQGLKVVNFNDIYKLATRETYKEWITKMVTVAKKQRLSQATLEVVGIVAYKQPVTRSQITKYRGNIVSDHIVSTLITKGIIEEVGVSPTPGSPILYGVTAKFYDHFKLTSMQELPSLRDFSHLDQSDGDTEDFDLYSSQRQE</sequence>
<evidence type="ECO:0000256" key="5">
    <source>
        <dbReference type="SAM" id="MobiDB-lite"/>
    </source>
</evidence>
<evidence type="ECO:0000313" key="6">
    <source>
        <dbReference type="EMBL" id="QCZ36664.1"/>
    </source>
</evidence>
<dbReference type="Proteomes" id="UP000305457">
    <property type="component" value="Chromosome"/>
</dbReference>
<dbReference type="InterPro" id="IPR036390">
    <property type="entry name" value="WH_DNA-bd_sf"/>
</dbReference>
<dbReference type="SUPFAM" id="SSF46785">
    <property type="entry name" value="Winged helix' DNA-binding domain"/>
    <property type="match status" value="2"/>
</dbReference>
<dbReference type="NCBIfam" id="TIGR00281">
    <property type="entry name" value="SMC-Scp complex subunit ScpB"/>
    <property type="match status" value="1"/>
</dbReference>
<dbReference type="RefSeq" id="WP_139592147.1">
    <property type="nucleotide sequence ID" value="NZ_CP040825.1"/>
</dbReference>
<protein>
    <submittedName>
        <fullName evidence="6">Segregation/condensation protein B</fullName>
    </submittedName>
</protein>
<evidence type="ECO:0000256" key="4">
    <source>
        <dbReference type="ARBA" id="ARBA00023306"/>
    </source>
</evidence>
<evidence type="ECO:0000313" key="7">
    <source>
        <dbReference type="Proteomes" id="UP000305457"/>
    </source>
</evidence>
<evidence type="ECO:0000256" key="1">
    <source>
        <dbReference type="ARBA" id="ARBA00022490"/>
    </source>
</evidence>
<accession>A0A5B7XVY7</accession>
<organism evidence="6 7">
    <name type="scientific">Mycoplasma nasistruthionis</name>
    <dbReference type="NCBI Taxonomy" id="353852"/>
    <lineage>
        <taxon>Bacteria</taxon>
        <taxon>Bacillati</taxon>
        <taxon>Mycoplasmatota</taxon>
        <taxon>Mollicutes</taxon>
        <taxon>Mycoplasmataceae</taxon>
        <taxon>Mycoplasma</taxon>
    </lineage>
</organism>
<dbReference type="AlphaFoldDB" id="A0A5B7XVY7"/>
<dbReference type="EMBL" id="CP040825">
    <property type="protein sequence ID" value="QCZ36664.1"/>
    <property type="molecule type" value="Genomic_DNA"/>
</dbReference>
<evidence type="ECO:0000256" key="2">
    <source>
        <dbReference type="ARBA" id="ARBA00022618"/>
    </source>
</evidence>
<keyword evidence="4" id="KW-0131">Cell cycle</keyword>
<feature type="region of interest" description="Disordered" evidence="5">
    <location>
        <begin position="169"/>
        <end position="191"/>
    </location>
</feature>
<evidence type="ECO:0000256" key="3">
    <source>
        <dbReference type="ARBA" id="ARBA00022829"/>
    </source>
</evidence>
<dbReference type="Pfam" id="PF04079">
    <property type="entry name" value="SMC_ScpB"/>
    <property type="match status" value="1"/>
</dbReference>
<dbReference type="InterPro" id="IPR005234">
    <property type="entry name" value="ScpB_csome_segregation"/>
</dbReference>
<dbReference type="PANTHER" id="PTHR34298">
    <property type="entry name" value="SEGREGATION AND CONDENSATION PROTEIN B"/>
    <property type="match status" value="1"/>
</dbReference>
<dbReference type="PIRSF" id="PIRSF019345">
    <property type="entry name" value="ScpB"/>
    <property type="match status" value="1"/>
</dbReference>
<dbReference type="GO" id="GO:0051301">
    <property type="term" value="P:cell division"/>
    <property type="evidence" value="ECO:0007669"/>
    <property type="project" value="UniProtKB-KW"/>
</dbReference>
<dbReference type="PANTHER" id="PTHR34298:SF2">
    <property type="entry name" value="SEGREGATION AND CONDENSATION PROTEIN B"/>
    <property type="match status" value="1"/>
</dbReference>
<keyword evidence="3" id="KW-0159">Chromosome partition</keyword>
<keyword evidence="1" id="KW-0963">Cytoplasm</keyword>
<gene>
    <name evidence="6" type="ORF">FG904_01365</name>
</gene>
<dbReference type="InterPro" id="IPR036388">
    <property type="entry name" value="WH-like_DNA-bd_sf"/>
</dbReference>
<dbReference type="Gene3D" id="1.10.10.10">
    <property type="entry name" value="Winged helix-like DNA-binding domain superfamily/Winged helix DNA-binding domain"/>
    <property type="match status" value="2"/>
</dbReference>
<name>A0A5B7XVY7_9MOLU</name>